<dbReference type="PROSITE" id="PS50011">
    <property type="entry name" value="PROTEIN_KINASE_DOM"/>
    <property type="match status" value="1"/>
</dbReference>
<sequence>MRPRGSRSDTDHVREAIQDAIQQRVHALEFAGDDKISHENNLICSSLREDVVSVACRVLDHRVRPCSQHVHSETAAAAAATMADTSTCRAGMDGLMKEFRDPKTYYNGCPDATLTMLDKFKVDMSVRNVECQNPGCWWAYLIVARFVTNDNINCPITDVSTNTIVPPGKVNCTAEESKPPPGPTRPFDPTPLPASSIPSTGSSATDSTSPLLSPTSITSAPLVAIGVSSTSSVAIVVIVAIVVVGLLGLFIVWRLRVVNRDNPGDDYFRELHHNDASKHGLVKQASSTARGGTASTDASMHVPDGEDDLDLLSLWRIPPAEIVMEHRLAEGAFGQVWRASYCGDAVAVKVLHKHKSAMADIRLFIDEIKLVAKMDCNAIVQFVGVTYHRLVDLQLVTEFMAGGDLRTVLQESDDVSFPTSQKLECAIRIADALAYLHVMEPKVLHRDLKSRNVLMDPIKGAKVTDFGVSREAAFDQETLTQGVGTYRWMAPEVLVDGHYTTSADMFSFGIILTELDTHQIPYADRMNANGAALSDTAIIAQVMRGTLRPSFRPDAAPWFVEFASKCLENDPVNRPTAMEAAYFLRMALRRDHGSM</sequence>
<dbReference type="PANTHER" id="PTHR44329">
    <property type="entry name" value="SERINE/THREONINE-PROTEIN KINASE TNNI3K-RELATED"/>
    <property type="match status" value="1"/>
</dbReference>
<dbReference type="PROSITE" id="PS00108">
    <property type="entry name" value="PROTEIN_KINASE_ST"/>
    <property type="match status" value="1"/>
</dbReference>
<dbReference type="InterPro" id="IPR011009">
    <property type="entry name" value="Kinase-like_dom_sf"/>
</dbReference>
<evidence type="ECO:0000259" key="3">
    <source>
        <dbReference type="PROSITE" id="PS50011"/>
    </source>
</evidence>
<dbReference type="InterPro" id="IPR051681">
    <property type="entry name" value="Ser/Thr_Kinases-Pseudokinases"/>
</dbReference>
<name>A0A3R7Z9V2_APHAT</name>
<dbReference type="InterPro" id="IPR000719">
    <property type="entry name" value="Prot_kinase_dom"/>
</dbReference>
<feature type="region of interest" description="Disordered" evidence="1">
    <location>
        <begin position="281"/>
        <end position="300"/>
    </location>
</feature>
<dbReference type="Proteomes" id="UP000284702">
    <property type="component" value="Unassembled WGS sequence"/>
</dbReference>
<feature type="compositionally biased region" description="Pro residues" evidence="1">
    <location>
        <begin position="179"/>
        <end position="192"/>
    </location>
</feature>
<feature type="transmembrane region" description="Helical" evidence="2">
    <location>
        <begin position="233"/>
        <end position="253"/>
    </location>
</feature>
<dbReference type="EMBL" id="MZMZ02003057">
    <property type="protein sequence ID" value="RQM22996.1"/>
    <property type="molecule type" value="Genomic_DNA"/>
</dbReference>
<evidence type="ECO:0000256" key="1">
    <source>
        <dbReference type="SAM" id="MobiDB-lite"/>
    </source>
</evidence>
<evidence type="ECO:0000313" key="5">
    <source>
        <dbReference type="Proteomes" id="UP000284702"/>
    </source>
</evidence>
<accession>A0A3R7Z9V2</accession>
<dbReference type="VEuPathDB" id="FungiDB:H257_03994"/>
<dbReference type="PANTHER" id="PTHR44329:SF214">
    <property type="entry name" value="PROTEIN KINASE DOMAIN-CONTAINING PROTEIN"/>
    <property type="match status" value="1"/>
</dbReference>
<dbReference type="Pfam" id="PF00069">
    <property type="entry name" value="Pkinase"/>
    <property type="match status" value="1"/>
</dbReference>
<dbReference type="Gene3D" id="3.30.200.20">
    <property type="entry name" value="Phosphorylase Kinase, domain 1"/>
    <property type="match status" value="1"/>
</dbReference>
<keyword evidence="2" id="KW-0812">Transmembrane</keyword>
<dbReference type="InterPro" id="IPR008271">
    <property type="entry name" value="Ser/Thr_kinase_AS"/>
</dbReference>
<keyword evidence="2" id="KW-1133">Transmembrane helix</keyword>
<protein>
    <recommendedName>
        <fullName evidence="3">Protein kinase domain-containing protein</fullName>
    </recommendedName>
</protein>
<feature type="compositionally biased region" description="Polar residues" evidence="1">
    <location>
        <begin position="284"/>
        <end position="298"/>
    </location>
</feature>
<dbReference type="SMART" id="SM00220">
    <property type="entry name" value="S_TKc"/>
    <property type="match status" value="1"/>
</dbReference>
<organism evidence="4 5">
    <name type="scientific">Aphanomyces astaci</name>
    <name type="common">Crayfish plague agent</name>
    <dbReference type="NCBI Taxonomy" id="112090"/>
    <lineage>
        <taxon>Eukaryota</taxon>
        <taxon>Sar</taxon>
        <taxon>Stramenopiles</taxon>
        <taxon>Oomycota</taxon>
        <taxon>Saprolegniomycetes</taxon>
        <taxon>Saprolegniales</taxon>
        <taxon>Verrucalvaceae</taxon>
        <taxon>Aphanomyces</taxon>
    </lineage>
</organism>
<comment type="caution">
    <text evidence="4">The sequence shown here is derived from an EMBL/GenBank/DDBJ whole genome shotgun (WGS) entry which is preliminary data.</text>
</comment>
<reference evidence="4" key="1">
    <citation type="submission" date="2018-07" db="EMBL/GenBank/DDBJ databases">
        <title>Annotation of Aphanomyces astaci genome assembly.</title>
        <authorList>
            <person name="Studholme D.J."/>
        </authorList>
    </citation>
    <scope>NUCLEOTIDE SEQUENCE [LARGE SCALE GENOMIC DNA]</scope>
    <source>
        <strain evidence="4">Pc</strain>
    </source>
</reference>
<feature type="domain" description="Protein kinase" evidence="3">
    <location>
        <begin position="322"/>
        <end position="584"/>
    </location>
</feature>
<feature type="compositionally biased region" description="Low complexity" evidence="1">
    <location>
        <begin position="202"/>
        <end position="211"/>
    </location>
</feature>
<evidence type="ECO:0000313" key="4">
    <source>
        <dbReference type="EMBL" id="RQM22996.1"/>
    </source>
</evidence>
<gene>
    <name evidence="4" type="ORF">B5M09_003527</name>
</gene>
<dbReference type="SUPFAM" id="SSF56112">
    <property type="entry name" value="Protein kinase-like (PK-like)"/>
    <property type="match status" value="1"/>
</dbReference>
<dbReference type="GO" id="GO:0005524">
    <property type="term" value="F:ATP binding"/>
    <property type="evidence" value="ECO:0007669"/>
    <property type="project" value="InterPro"/>
</dbReference>
<feature type="region of interest" description="Disordered" evidence="1">
    <location>
        <begin position="170"/>
        <end position="211"/>
    </location>
</feature>
<keyword evidence="5" id="KW-1185">Reference proteome</keyword>
<dbReference type="GO" id="GO:0004674">
    <property type="term" value="F:protein serine/threonine kinase activity"/>
    <property type="evidence" value="ECO:0007669"/>
    <property type="project" value="TreeGrafter"/>
</dbReference>
<dbReference type="VEuPathDB" id="FungiDB:H257_03993"/>
<dbReference type="Gene3D" id="1.10.510.10">
    <property type="entry name" value="Transferase(Phosphotransferase) domain 1"/>
    <property type="match status" value="1"/>
</dbReference>
<evidence type="ECO:0000256" key="2">
    <source>
        <dbReference type="SAM" id="Phobius"/>
    </source>
</evidence>
<dbReference type="AlphaFoldDB" id="A0A3R7Z9V2"/>
<keyword evidence="2" id="KW-0472">Membrane</keyword>
<proteinExistence type="predicted"/>